<sequence>MVFSGTFAYAESNKPEQKIAKVTINEYLMIKELKNKSDSELQKMVFSAKDIGKIRNFDYAEELYRRSKLDDSILKNLGYTDEQISMLRAFSGTEEEIIALAATLNISAKTDSYYYSEANNRTYYRARFDWNWSTAPAVMMEDIIGIAWSEGMYIDQSPNATYHRVKYVNNIYGNYYYENAAIEPIAPGGGAETKFDMCKMYGQDRQ</sequence>
<comment type="caution">
    <text evidence="1">The sequence shown here is derived from an EMBL/GenBank/DDBJ whole genome shotgun (WGS) entry which is preliminary data.</text>
</comment>
<gene>
    <name evidence="1" type="ORF">ATZ99_00710</name>
</gene>
<accession>A0A162MYM4</accession>
<dbReference type="AlphaFoldDB" id="A0A162MYM4"/>
<name>A0A162MYM4_9FIRM</name>
<keyword evidence="2" id="KW-1185">Reference proteome</keyword>
<protein>
    <submittedName>
        <fullName evidence="1">Uncharacterized protein</fullName>
    </submittedName>
</protein>
<evidence type="ECO:0000313" key="1">
    <source>
        <dbReference type="EMBL" id="KYO68562.1"/>
    </source>
</evidence>
<evidence type="ECO:0000313" key="2">
    <source>
        <dbReference type="Proteomes" id="UP000075737"/>
    </source>
</evidence>
<dbReference type="RefSeq" id="WP_068747272.1">
    <property type="nucleotide sequence ID" value="NZ_LOHZ01000015.1"/>
</dbReference>
<dbReference type="Proteomes" id="UP000075737">
    <property type="component" value="Unassembled WGS sequence"/>
</dbReference>
<reference evidence="1 2" key="1">
    <citation type="submission" date="2015-12" db="EMBL/GenBank/DDBJ databases">
        <title>Draft genome of Thermovenabulum gondwanense isolated from a red thermophilic microbial mat colonisisng an outflow channel of a bore well.</title>
        <authorList>
            <person name="Patel B.K."/>
        </authorList>
    </citation>
    <scope>NUCLEOTIDE SEQUENCE [LARGE SCALE GENOMIC DNA]</scope>
    <source>
        <strain evidence="1 2">R270</strain>
    </source>
</reference>
<dbReference type="EMBL" id="LOHZ01000015">
    <property type="protein sequence ID" value="KYO68562.1"/>
    <property type="molecule type" value="Genomic_DNA"/>
</dbReference>
<organism evidence="1 2">
    <name type="scientific">Thermovenabulum gondwanense</name>
    <dbReference type="NCBI Taxonomy" id="520767"/>
    <lineage>
        <taxon>Bacteria</taxon>
        <taxon>Bacillati</taxon>
        <taxon>Bacillota</taxon>
        <taxon>Clostridia</taxon>
        <taxon>Thermosediminibacterales</taxon>
        <taxon>Thermosediminibacteraceae</taxon>
        <taxon>Thermovenabulum</taxon>
    </lineage>
</organism>
<proteinExistence type="predicted"/>